<name>A0AAU9QYX9_9VIBR</name>
<organism evidence="1 2">
    <name type="scientific">Vibrio jasicida</name>
    <dbReference type="NCBI Taxonomy" id="766224"/>
    <lineage>
        <taxon>Bacteria</taxon>
        <taxon>Pseudomonadati</taxon>
        <taxon>Pseudomonadota</taxon>
        <taxon>Gammaproteobacteria</taxon>
        <taxon>Vibrionales</taxon>
        <taxon>Vibrionaceae</taxon>
        <taxon>Vibrio</taxon>
    </lineage>
</organism>
<dbReference type="Proteomes" id="UP001295462">
    <property type="component" value="Unassembled WGS sequence"/>
</dbReference>
<reference evidence="1" key="1">
    <citation type="submission" date="2022-01" db="EMBL/GenBank/DDBJ databases">
        <authorList>
            <person name="Lagorce A."/>
        </authorList>
    </citation>
    <scope>NUCLEOTIDE SEQUENCE</scope>
    <source>
        <strain evidence="1">Th15_F1_A12</strain>
    </source>
</reference>
<dbReference type="AlphaFoldDB" id="A0AAU9QYX9"/>
<evidence type="ECO:0000313" key="2">
    <source>
        <dbReference type="Proteomes" id="UP001295462"/>
    </source>
</evidence>
<dbReference type="EMBL" id="CAKMUD010000116">
    <property type="protein sequence ID" value="CAH1602764.1"/>
    <property type="molecule type" value="Genomic_DNA"/>
</dbReference>
<accession>A0AAU9QYX9</accession>
<evidence type="ECO:0000313" key="1">
    <source>
        <dbReference type="EMBL" id="CAH1602764.1"/>
    </source>
</evidence>
<comment type="caution">
    <text evidence="1">The sequence shown here is derived from an EMBL/GenBank/DDBJ whole genome shotgun (WGS) entry which is preliminary data.</text>
</comment>
<protein>
    <submittedName>
        <fullName evidence="1">Uncharacterized protein</fullName>
    </submittedName>
</protein>
<gene>
    <name evidence="1" type="ORF">THF1A12_60186</name>
</gene>
<proteinExistence type="predicted"/>
<sequence length="52" mass="6294">MAYLLLFRGTMASVRLHLTYEVHSTQRSDEKHLLYSIFCIIRLKNRRNLTKR</sequence>